<dbReference type="RefSeq" id="WP_193186860.1">
    <property type="nucleotide sequence ID" value="NZ_JACVXA010000102.1"/>
</dbReference>
<dbReference type="EMBL" id="JACVXA010000102">
    <property type="protein sequence ID" value="MBE3640531.1"/>
    <property type="molecule type" value="Genomic_DNA"/>
</dbReference>
<proteinExistence type="predicted"/>
<organism evidence="1 2">
    <name type="scientific">Mangrovicoccus algicola</name>
    <dbReference type="NCBI Taxonomy" id="2771008"/>
    <lineage>
        <taxon>Bacteria</taxon>
        <taxon>Pseudomonadati</taxon>
        <taxon>Pseudomonadota</taxon>
        <taxon>Alphaproteobacteria</taxon>
        <taxon>Rhodobacterales</taxon>
        <taxon>Paracoccaceae</taxon>
        <taxon>Mangrovicoccus</taxon>
    </lineage>
</organism>
<dbReference type="SUPFAM" id="SSF51126">
    <property type="entry name" value="Pectin lyase-like"/>
    <property type="match status" value="1"/>
</dbReference>
<reference evidence="1" key="1">
    <citation type="submission" date="2020-09" db="EMBL/GenBank/DDBJ databases">
        <title>A novel bacterium of genus Mangrovicoccus, isolated from South China Sea.</title>
        <authorList>
            <person name="Huang H."/>
            <person name="Mo K."/>
            <person name="Hu Y."/>
        </authorList>
    </citation>
    <scope>NUCLEOTIDE SEQUENCE</scope>
    <source>
        <strain evidence="1">HB182678</strain>
    </source>
</reference>
<gene>
    <name evidence="1" type="ORF">ICN82_20200</name>
</gene>
<dbReference type="AlphaFoldDB" id="A0A8J7CMK1"/>
<evidence type="ECO:0000313" key="1">
    <source>
        <dbReference type="EMBL" id="MBE3640531.1"/>
    </source>
</evidence>
<sequence>ALPRAAAAQSAEARLVGTAAELEEAFRSAPDAGGRILLAPGRYDFARLRERSFSGPLVLGSADPAARAVFSANLHLEDVANLVIEGVDFVTGGFREHKGRMDKVQLGLTGCRAITVQDAGFTGYIPTAAEGVDPEAPNLDRDYALAGYGRDYGIGMSGCEGMRALGLVMSDLRAAIGCNRSRDIRMEGIEVARAREGINIHDVTAVTIAECHFHGFRPWLARASPRRDHPDMIQYWAGREGIGLNEVEIRDCLFHQGPGEPWTQTIFGHMQNVKDGTDRATGLRITGNTIVNRHVWGISLGDADGVVIADNLLLPSPDLPDAPERGHVPTISLERTAGAEISRNTLLPYDGLHRPVRAEPEALADGRVRLAPDNRLLSTRPVAPAFWRKLTPDLSSPAARYRARHGWTG</sequence>
<accession>A0A8J7CMK1</accession>
<protein>
    <submittedName>
        <fullName evidence="1">Right-handed parallel beta-helix repeat-containing protein</fullName>
    </submittedName>
</protein>
<feature type="non-terminal residue" evidence="1">
    <location>
        <position position="1"/>
    </location>
</feature>
<comment type="caution">
    <text evidence="1">The sequence shown here is derived from an EMBL/GenBank/DDBJ whole genome shotgun (WGS) entry which is preliminary data.</text>
</comment>
<evidence type="ECO:0000313" key="2">
    <source>
        <dbReference type="Proteomes" id="UP000609121"/>
    </source>
</evidence>
<keyword evidence="2" id="KW-1185">Reference proteome</keyword>
<name>A0A8J7CMK1_9RHOB</name>
<dbReference type="InterPro" id="IPR012334">
    <property type="entry name" value="Pectin_lyas_fold"/>
</dbReference>
<dbReference type="InterPro" id="IPR011050">
    <property type="entry name" value="Pectin_lyase_fold/virulence"/>
</dbReference>
<dbReference type="Proteomes" id="UP000609121">
    <property type="component" value="Unassembled WGS sequence"/>
</dbReference>
<dbReference type="Gene3D" id="2.160.20.10">
    <property type="entry name" value="Single-stranded right-handed beta-helix, Pectin lyase-like"/>
    <property type="match status" value="1"/>
</dbReference>